<protein>
    <submittedName>
        <fullName evidence="1">Uncharacterized protein</fullName>
    </submittedName>
</protein>
<evidence type="ECO:0000313" key="2">
    <source>
        <dbReference type="Proteomes" id="UP000242246"/>
    </source>
</evidence>
<evidence type="ECO:0000313" key="1">
    <source>
        <dbReference type="EMBL" id="PCS06255.1"/>
    </source>
</evidence>
<keyword evidence="2" id="KW-1185">Reference proteome</keyword>
<sequence length="45" mass="5712">MKSAIALFIFVLLSVYRKRFLYFYLTKWLETWYNDEDKKVWRIDT</sequence>
<name>A0A2A5RYG3_9LACT</name>
<reference evidence="1 2" key="1">
    <citation type="submission" date="2014-12" db="EMBL/GenBank/DDBJ databases">
        <title>Draft genome sequences of 10 type strains of Lactococcus.</title>
        <authorList>
            <person name="Sun Z."/>
            <person name="Zhong Z."/>
            <person name="Liu W."/>
            <person name="Zhang W."/>
            <person name="Zhang H."/>
        </authorList>
    </citation>
    <scope>NUCLEOTIDE SEQUENCE [LARGE SCALE GENOMIC DNA]</scope>
    <source>
        <strain evidence="1 2">DSM 20686</strain>
    </source>
</reference>
<dbReference type="AlphaFoldDB" id="A0A2A5RYG3"/>
<comment type="caution">
    <text evidence="1">The sequence shown here is derived from an EMBL/GenBank/DDBJ whole genome shotgun (WGS) entry which is preliminary data.</text>
</comment>
<proteinExistence type="predicted"/>
<organism evidence="1 2">
    <name type="scientific">Pseudolactococcus plantarum</name>
    <dbReference type="NCBI Taxonomy" id="1365"/>
    <lineage>
        <taxon>Bacteria</taxon>
        <taxon>Bacillati</taxon>
        <taxon>Bacillota</taxon>
        <taxon>Bacilli</taxon>
        <taxon>Lactobacillales</taxon>
        <taxon>Streptococcaceae</taxon>
        <taxon>Pseudolactococcus</taxon>
    </lineage>
</organism>
<dbReference type="EMBL" id="JXJX01000009">
    <property type="protein sequence ID" value="PCS06255.1"/>
    <property type="molecule type" value="Genomic_DNA"/>
</dbReference>
<accession>A0A2A5RYG3</accession>
<dbReference type="Proteomes" id="UP000242246">
    <property type="component" value="Unassembled WGS sequence"/>
</dbReference>
<gene>
    <name evidence="1" type="ORF">RU87_GL001776</name>
</gene>